<dbReference type="InParanoid" id="D8S1S3"/>
<evidence type="ECO:0000313" key="2">
    <source>
        <dbReference type="EMBL" id="EFJ21756.1"/>
    </source>
</evidence>
<dbReference type="PANTHER" id="PTHR33266">
    <property type="entry name" value="CHROMOSOME 15, WHOLE GENOME SHOTGUN SEQUENCE"/>
    <property type="match status" value="1"/>
</dbReference>
<dbReference type="Gramene" id="EFJ21756">
    <property type="protein sequence ID" value="EFJ21756"/>
    <property type="gene ID" value="SELMODRAFT_417223"/>
</dbReference>
<dbReference type="AlphaFoldDB" id="D8S1S3"/>
<gene>
    <name evidence="2" type="ORF">SELMODRAFT_417223</name>
</gene>
<evidence type="ECO:0000313" key="3">
    <source>
        <dbReference type="Proteomes" id="UP000001514"/>
    </source>
</evidence>
<keyword evidence="3" id="KW-1185">Reference proteome</keyword>
<feature type="region of interest" description="Disordered" evidence="1">
    <location>
        <begin position="226"/>
        <end position="250"/>
    </location>
</feature>
<evidence type="ECO:0000256" key="1">
    <source>
        <dbReference type="SAM" id="MobiDB-lite"/>
    </source>
</evidence>
<name>D8S1S3_SELML</name>
<organism evidence="3">
    <name type="scientific">Selaginella moellendorffii</name>
    <name type="common">Spikemoss</name>
    <dbReference type="NCBI Taxonomy" id="88036"/>
    <lineage>
        <taxon>Eukaryota</taxon>
        <taxon>Viridiplantae</taxon>
        <taxon>Streptophyta</taxon>
        <taxon>Embryophyta</taxon>
        <taxon>Tracheophyta</taxon>
        <taxon>Lycopodiopsida</taxon>
        <taxon>Selaginellales</taxon>
        <taxon>Selaginellaceae</taxon>
        <taxon>Selaginella</taxon>
    </lineage>
</organism>
<sequence length="250" mass="28296">MELMVSGITPSRSRQWKRSKMAWWKSPKWTVQWKGGVMFMAYSSMIVAEEARRREETGSKNTKVMCSCVSSSLFYIDLISFSVQADVRQIGEGLLHFELEAVSKDWCNGHARIAPVVTLVQSSGWGKSRTVCELANRGVFVVYCSFASASGSTYPPRSAIADFFYDSAVMLLSSGPLLVSQSRFMLFCMDYFESCIDTAMEMKMEPEAFLQEVMLEDNFWGTVKEKNKESERSPGEAVQHTRPRSIEEVL</sequence>
<dbReference type="EMBL" id="GL377598">
    <property type="protein sequence ID" value="EFJ21756.1"/>
    <property type="molecule type" value="Genomic_DNA"/>
</dbReference>
<protein>
    <submittedName>
        <fullName evidence="2">Uncharacterized protein</fullName>
    </submittedName>
</protein>
<dbReference type="HOGENOM" id="CLU_1112897_0_0_1"/>
<reference evidence="2 3" key="1">
    <citation type="journal article" date="2011" name="Science">
        <title>The Selaginella genome identifies genetic changes associated with the evolution of vascular plants.</title>
        <authorList>
            <person name="Banks J.A."/>
            <person name="Nishiyama T."/>
            <person name="Hasebe M."/>
            <person name="Bowman J.L."/>
            <person name="Gribskov M."/>
            <person name="dePamphilis C."/>
            <person name="Albert V.A."/>
            <person name="Aono N."/>
            <person name="Aoyama T."/>
            <person name="Ambrose B.A."/>
            <person name="Ashton N.W."/>
            <person name="Axtell M.J."/>
            <person name="Barker E."/>
            <person name="Barker M.S."/>
            <person name="Bennetzen J.L."/>
            <person name="Bonawitz N.D."/>
            <person name="Chapple C."/>
            <person name="Cheng C."/>
            <person name="Correa L.G."/>
            <person name="Dacre M."/>
            <person name="DeBarry J."/>
            <person name="Dreyer I."/>
            <person name="Elias M."/>
            <person name="Engstrom E.M."/>
            <person name="Estelle M."/>
            <person name="Feng L."/>
            <person name="Finet C."/>
            <person name="Floyd S.K."/>
            <person name="Frommer W.B."/>
            <person name="Fujita T."/>
            <person name="Gramzow L."/>
            <person name="Gutensohn M."/>
            <person name="Harholt J."/>
            <person name="Hattori M."/>
            <person name="Heyl A."/>
            <person name="Hirai T."/>
            <person name="Hiwatashi Y."/>
            <person name="Ishikawa M."/>
            <person name="Iwata M."/>
            <person name="Karol K.G."/>
            <person name="Koehler B."/>
            <person name="Kolukisaoglu U."/>
            <person name="Kubo M."/>
            <person name="Kurata T."/>
            <person name="Lalonde S."/>
            <person name="Li K."/>
            <person name="Li Y."/>
            <person name="Litt A."/>
            <person name="Lyons E."/>
            <person name="Manning G."/>
            <person name="Maruyama T."/>
            <person name="Michael T.P."/>
            <person name="Mikami K."/>
            <person name="Miyazaki S."/>
            <person name="Morinaga S."/>
            <person name="Murata T."/>
            <person name="Mueller-Roeber B."/>
            <person name="Nelson D.R."/>
            <person name="Obara M."/>
            <person name="Oguri Y."/>
            <person name="Olmstead R.G."/>
            <person name="Onodera N."/>
            <person name="Petersen B.L."/>
            <person name="Pils B."/>
            <person name="Prigge M."/>
            <person name="Rensing S.A."/>
            <person name="Riano-Pachon D.M."/>
            <person name="Roberts A.W."/>
            <person name="Sato Y."/>
            <person name="Scheller H.V."/>
            <person name="Schulz B."/>
            <person name="Schulz C."/>
            <person name="Shakirov E.V."/>
            <person name="Shibagaki N."/>
            <person name="Shinohara N."/>
            <person name="Shippen D.E."/>
            <person name="Soerensen I."/>
            <person name="Sotooka R."/>
            <person name="Sugimoto N."/>
            <person name="Sugita M."/>
            <person name="Sumikawa N."/>
            <person name="Tanurdzic M."/>
            <person name="Theissen G."/>
            <person name="Ulvskov P."/>
            <person name="Wakazuki S."/>
            <person name="Weng J.K."/>
            <person name="Willats W.W."/>
            <person name="Wipf D."/>
            <person name="Wolf P.G."/>
            <person name="Yang L."/>
            <person name="Zimmer A.D."/>
            <person name="Zhu Q."/>
            <person name="Mitros T."/>
            <person name="Hellsten U."/>
            <person name="Loque D."/>
            <person name="Otillar R."/>
            <person name="Salamov A."/>
            <person name="Schmutz J."/>
            <person name="Shapiro H."/>
            <person name="Lindquist E."/>
            <person name="Lucas S."/>
            <person name="Rokhsar D."/>
            <person name="Grigoriev I.V."/>
        </authorList>
    </citation>
    <scope>NUCLEOTIDE SEQUENCE [LARGE SCALE GENOMIC DNA]</scope>
</reference>
<dbReference type="PANTHER" id="PTHR33266:SF1">
    <property type="entry name" value="F-BOX DOMAIN-CONTAINING PROTEIN"/>
    <property type="match status" value="1"/>
</dbReference>
<proteinExistence type="predicted"/>
<dbReference type="KEGG" id="smo:SELMODRAFT_417223"/>
<dbReference type="Proteomes" id="UP000001514">
    <property type="component" value="Unassembled WGS sequence"/>
</dbReference>
<accession>D8S1S3</accession>